<dbReference type="GO" id="GO:0003677">
    <property type="term" value="F:DNA binding"/>
    <property type="evidence" value="ECO:0007669"/>
    <property type="project" value="InterPro"/>
</dbReference>
<dbReference type="InterPro" id="IPR011335">
    <property type="entry name" value="Restrct_endonuc-II-like"/>
</dbReference>
<keyword evidence="2" id="KW-0540">Nuclease</keyword>
<dbReference type="Pfam" id="PF04471">
    <property type="entry name" value="Mrr_cat"/>
    <property type="match status" value="1"/>
</dbReference>
<gene>
    <name evidence="2" type="ORF">FYK34_01585</name>
</gene>
<dbReference type="RefSeq" id="WP_149294751.1">
    <property type="nucleotide sequence ID" value="NZ_CP043473.1"/>
</dbReference>
<organism evidence="2 3">
    <name type="scientific">Chromobacterium paludis</name>
    <dbReference type="NCBI Taxonomy" id="2605945"/>
    <lineage>
        <taxon>Bacteria</taxon>
        <taxon>Pseudomonadati</taxon>
        <taxon>Pseudomonadota</taxon>
        <taxon>Betaproteobacteria</taxon>
        <taxon>Neisseriales</taxon>
        <taxon>Chromobacteriaceae</taxon>
        <taxon>Chromobacterium</taxon>
    </lineage>
</organism>
<dbReference type="GO" id="GO:0009307">
    <property type="term" value="P:DNA restriction-modification system"/>
    <property type="evidence" value="ECO:0007669"/>
    <property type="project" value="InterPro"/>
</dbReference>
<accession>A0A5C1DCM8</accession>
<proteinExistence type="predicted"/>
<keyword evidence="2" id="KW-0255">Endonuclease</keyword>
<dbReference type="KEGG" id="chrm:FYK34_01585"/>
<evidence type="ECO:0000313" key="2">
    <source>
        <dbReference type="EMBL" id="QEL54360.1"/>
    </source>
</evidence>
<sequence length="263" mass="29726">MNVYGDFFLNMTPDEWEFFSLDFLTSLGYMIIRYPSRGPDGGRDGLVSLNGKTYLVSCKHYAASGKAVGVSDEHSILDRMAQHGATGFIGVYSTMLSTGLDERFQQLNQAGHECVIYDGNMISNYLPKISAYVLQKYGLPKGVSYMLHVHPSDYRPLPCMGCGVDILQDEMIPLSMALVCLDKNEHLEYLYGCKRCLANLSDLGWVDLYQALHSEEINGWIGYVNDRLAKYNPSGTFYKHKSEFESAIQQKMFPSNWGRWLSL</sequence>
<reference evidence="2 3" key="1">
    <citation type="submission" date="2019-08" db="EMBL/GenBank/DDBJ databases">
        <title>Chromobacterium paludis, a novel bacterium isolated from a Maryland marsh pond.</title>
        <authorList>
            <person name="Blackburn M.B."/>
            <person name="Gundersen-Rindal D.E."/>
        </authorList>
    </citation>
    <scope>NUCLEOTIDE SEQUENCE [LARGE SCALE GENOMIC DNA]</scope>
    <source>
        <strain evidence="3">IIBBL 257-1</strain>
    </source>
</reference>
<dbReference type="InterPro" id="IPR007560">
    <property type="entry name" value="Restrct_endonuc_IV_Mrr"/>
</dbReference>
<feature type="domain" description="Restriction endonuclease type IV Mrr" evidence="1">
    <location>
        <begin position="9"/>
        <end position="89"/>
    </location>
</feature>
<dbReference type="GO" id="GO:0004519">
    <property type="term" value="F:endonuclease activity"/>
    <property type="evidence" value="ECO:0007669"/>
    <property type="project" value="UniProtKB-KW"/>
</dbReference>
<keyword evidence="3" id="KW-1185">Reference proteome</keyword>
<evidence type="ECO:0000313" key="3">
    <source>
        <dbReference type="Proteomes" id="UP000322079"/>
    </source>
</evidence>
<dbReference type="EMBL" id="CP043473">
    <property type="protein sequence ID" value="QEL54360.1"/>
    <property type="molecule type" value="Genomic_DNA"/>
</dbReference>
<dbReference type="Gene3D" id="3.40.1350.10">
    <property type="match status" value="1"/>
</dbReference>
<dbReference type="Proteomes" id="UP000322079">
    <property type="component" value="Chromosome"/>
</dbReference>
<keyword evidence="2" id="KW-0378">Hydrolase</keyword>
<dbReference type="SUPFAM" id="SSF52980">
    <property type="entry name" value="Restriction endonuclease-like"/>
    <property type="match status" value="1"/>
</dbReference>
<evidence type="ECO:0000259" key="1">
    <source>
        <dbReference type="Pfam" id="PF04471"/>
    </source>
</evidence>
<name>A0A5C1DCM8_9NEIS</name>
<dbReference type="AlphaFoldDB" id="A0A5C1DCM8"/>
<dbReference type="InterPro" id="IPR011856">
    <property type="entry name" value="tRNA_endonuc-like_dom_sf"/>
</dbReference>
<protein>
    <submittedName>
        <fullName evidence="2">Restriction endonuclease</fullName>
    </submittedName>
</protein>